<reference evidence="2 3" key="1">
    <citation type="journal article" date="2022" name="Int. J. Syst. Evol. Microbiol.">
        <title>Noviherbaspirillum aridicola sp. nov., isolated from an arid soil in Pakistan.</title>
        <authorList>
            <person name="Khan I.U."/>
            <person name="Saqib M."/>
            <person name="Amin A."/>
            <person name="Hussain F."/>
            <person name="Li L."/>
            <person name="Liu Y.H."/>
            <person name="Fang B.Z."/>
            <person name="Ahmed I."/>
            <person name="Li W.J."/>
        </authorList>
    </citation>
    <scope>NUCLEOTIDE SEQUENCE [LARGE SCALE GENOMIC DNA]</scope>
    <source>
        <strain evidence="2 3">NCCP-691</strain>
    </source>
</reference>
<evidence type="ECO:0000256" key="1">
    <source>
        <dbReference type="SAM" id="MobiDB-lite"/>
    </source>
</evidence>
<dbReference type="Proteomes" id="UP000887222">
    <property type="component" value="Unassembled WGS sequence"/>
</dbReference>
<dbReference type="EMBL" id="BPMK01000019">
    <property type="protein sequence ID" value="GIZ53644.1"/>
    <property type="molecule type" value="Genomic_DNA"/>
</dbReference>
<feature type="region of interest" description="Disordered" evidence="1">
    <location>
        <begin position="201"/>
        <end position="220"/>
    </location>
</feature>
<keyword evidence="3" id="KW-1185">Reference proteome</keyword>
<protein>
    <submittedName>
        <fullName evidence="2">Uncharacterized protein</fullName>
    </submittedName>
</protein>
<feature type="region of interest" description="Disordered" evidence="1">
    <location>
        <begin position="1"/>
        <end position="56"/>
    </location>
</feature>
<organism evidence="2 3">
    <name type="scientific">Noviherbaspirillum aridicola</name>
    <dbReference type="NCBI Taxonomy" id="2849687"/>
    <lineage>
        <taxon>Bacteria</taxon>
        <taxon>Pseudomonadati</taxon>
        <taxon>Pseudomonadota</taxon>
        <taxon>Betaproteobacteria</taxon>
        <taxon>Burkholderiales</taxon>
        <taxon>Oxalobacteraceae</taxon>
        <taxon>Noviherbaspirillum</taxon>
    </lineage>
</organism>
<accession>A0ABQ4QAE3</accession>
<evidence type="ECO:0000313" key="3">
    <source>
        <dbReference type="Proteomes" id="UP000887222"/>
    </source>
</evidence>
<name>A0ABQ4QAE3_9BURK</name>
<sequence>MSRSIPPHLPAPAARLDQISTGTTGPATAAEHASHGPGSGNDPAAIPARSTNHPRQGSRALLSLLARAHTGALDLAGRHPGSTLAAMVGGGAMAMFGTVLTAEHRNAGKLAAGGTLLTLGGTGLLAGAYAVAANRVRARGEANRNADLELGIVGTEAGSRVASGPGTREDRTNSRATPPASRHVRAPGNAPFVSTQLTAIEEEPEETDAPQQAPVNTSST</sequence>
<proteinExistence type="predicted"/>
<comment type="caution">
    <text evidence="2">The sequence shown here is derived from an EMBL/GenBank/DDBJ whole genome shotgun (WGS) entry which is preliminary data.</text>
</comment>
<feature type="region of interest" description="Disordered" evidence="1">
    <location>
        <begin position="157"/>
        <end position="192"/>
    </location>
</feature>
<dbReference type="RefSeq" id="WP_220810060.1">
    <property type="nucleotide sequence ID" value="NZ_BPMK01000019.1"/>
</dbReference>
<evidence type="ECO:0000313" key="2">
    <source>
        <dbReference type="EMBL" id="GIZ53644.1"/>
    </source>
</evidence>
<feature type="compositionally biased region" description="Polar residues" evidence="1">
    <location>
        <begin position="209"/>
        <end position="220"/>
    </location>
</feature>
<gene>
    <name evidence="2" type="ORF">NCCP691_36580</name>
</gene>